<keyword evidence="2" id="KW-0812">Transmembrane</keyword>
<evidence type="ECO:0000259" key="3">
    <source>
        <dbReference type="PROSITE" id="PS50112"/>
    </source>
</evidence>
<evidence type="ECO:0000313" key="6">
    <source>
        <dbReference type="Proteomes" id="UP000318431"/>
    </source>
</evidence>
<keyword evidence="2" id="KW-1133">Transmembrane helix</keyword>
<dbReference type="InterPro" id="IPR000014">
    <property type="entry name" value="PAS"/>
</dbReference>
<dbReference type="AlphaFoldDB" id="A0A562RLR6"/>
<keyword evidence="6" id="KW-1185">Reference proteome</keyword>
<dbReference type="PROSITE" id="PS50112">
    <property type="entry name" value="PAS"/>
    <property type="match status" value="1"/>
</dbReference>
<dbReference type="SMART" id="SM00091">
    <property type="entry name" value="PAS"/>
    <property type="match status" value="1"/>
</dbReference>
<keyword evidence="2" id="KW-0472">Membrane</keyword>
<reference evidence="5 6" key="1">
    <citation type="journal article" date="2015" name="Stand. Genomic Sci.">
        <title>Genomic Encyclopedia of Bacterial and Archaeal Type Strains, Phase III: the genomes of soil and plant-associated and newly described type strains.</title>
        <authorList>
            <person name="Whitman W.B."/>
            <person name="Woyke T."/>
            <person name="Klenk H.P."/>
            <person name="Zhou Y."/>
            <person name="Lilburn T.G."/>
            <person name="Beck B.J."/>
            <person name="De Vos P."/>
            <person name="Vandamme P."/>
            <person name="Eisen J.A."/>
            <person name="Garrity G."/>
            <person name="Hugenholtz P."/>
            <person name="Kyrpides N.C."/>
        </authorList>
    </citation>
    <scope>NUCLEOTIDE SEQUENCE [LARGE SCALE GENOMIC DNA]</scope>
    <source>
        <strain evidence="5 6">CGMCC 1.10822</strain>
    </source>
</reference>
<dbReference type="GO" id="GO:0007165">
    <property type="term" value="P:signal transduction"/>
    <property type="evidence" value="ECO:0007669"/>
    <property type="project" value="InterPro"/>
</dbReference>
<protein>
    <submittedName>
        <fullName evidence="5">PAS domain S-box-containing protein</fullName>
    </submittedName>
</protein>
<dbReference type="SUPFAM" id="SSF158472">
    <property type="entry name" value="HAMP domain-like"/>
    <property type="match status" value="1"/>
</dbReference>
<gene>
    <name evidence="5" type="ORF">IP91_01050</name>
</gene>
<evidence type="ECO:0000256" key="1">
    <source>
        <dbReference type="SAM" id="Coils"/>
    </source>
</evidence>
<dbReference type="PROSITE" id="PS50885">
    <property type="entry name" value="HAMP"/>
    <property type="match status" value="1"/>
</dbReference>
<dbReference type="InterPro" id="IPR035965">
    <property type="entry name" value="PAS-like_dom_sf"/>
</dbReference>
<dbReference type="EMBL" id="VLLB01000001">
    <property type="protein sequence ID" value="TWI69972.1"/>
    <property type="molecule type" value="Genomic_DNA"/>
</dbReference>
<evidence type="ECO:0000259" key="4">
    <source>
        <dbReference type="PROSITE" id="PS50885"/>
    </source>
</evidence>
<sequence length="404" mass="43398">MKPASEPLRRLLDMWRRDIVLRLAVSVFLAVLLSTAAYTTYAVLTLHASAERQLQERSERLATVLTQALARPLFDINGAAITSVVEAMRGTPEVLDLRVRAPNGAELAGFTAAAAGRGGAHDAIAVHREISFQDGARRYLVGALDLAYSRREADEELRRQLRHALAVNLLLALTIVGAIFSVARKVARPFADIQHALEELSQGRTNIALSGIGRADQVGRLSAAVRSFRDTLMRLRDAERELRELNGDLEQKIDARTAALKQAVQVARDSETKLLAIVDTALDAVVTLDGAGRIVGWNRQAEAIFGHARETVLGQPLDMLVIGPRGQGGGAAGMAGYLAAAGTGAPPDRRIEVAARRADGSALPIELAITRIDLGGDDVAFCAFIRAVAGHERRSGDGIDRHET</sequence>
<organism evidence="5 6">
    <name type="scientific">Pseudoduganella lurida</name>
    <dbReference type="NCBI Taxonomy" id="1036180"/>
    <lineage>
        <taxon>Bacteria</taxon>
        <taxon>Pseudomonadati</taxon>
        <taxon>Pseudomonadota</taxon>
        <taxon>Betaproteobacteria</taxon>
        <taxon>Burkholderiales</taxon>
        <taxon>Oxalobacteraceae</taxon>
        <taxon>Telluria group</taxon>
        <taxon>Pseudoduganella</taxon>
    </lineage>
</organism>
<dbReference type="GO" id="GO:0016020">
    <property type="term" value="C:membrane"/>
    <property type="evidence" value="ECO:0007669"/>
    <property type="project" value="InterPro"/>
</dbReference>
<dbReference type="CDD" id="cd00130">
    <property type="entry name" value="PAS"/>
    <property type="match status" value="1"/>
</dbReference>
<dbReference type="Proteomes" id="UP000318431">
    <property type="component" value="Unassembled WGS sequence"/>
</dbReference>
<comment type="caution">
    <text evidence="5">The sequence shown here is derived from an EMBL/GenBank/DDBJ whole genome shotgun (WGS) entry which is preliminary data.</text>
</comment>
<dbReference type="Gene3D" id="3.30.450.20">
    <property type="entry name" value="PAS domain"/>
    <property type="match status" value="1"/>
</dbReference>
<dbReference type="NCBIfam" id="TIGR00229">
    <property type="entry name" value="sensory_box"/>
    <property type="match status" value="1"/>
</dbReference>
<dbReference type="Pfam" id="PF00989">
    <property type="entry name" value="PAS"/>
    <property type="match status" value="1"/>
</dbReference>
<dbReference type="SUPFAM" id="SSF55785">
    <property type="entry name" value="PYP-like sensor domain (PAS domain)"/>
    <property type="match status" value="1"/>
</dbReference>
<dbReference type="InterPro" id="IPR003660">
    <property type="entry name" value="HAMP_dom"/>
</dbReference>
<dbReference type="OrthoDB" id="5468482at2"/>
<proteinExistence type="predicted"/>
<dbReference type="RefSeq" id="WP_158643086.1">
    <property type="nucleotide sequence ID" value="NZ_VLLB01000001.1"/>
</dbReference>
<name>A0A562RLR6_9BURK</name>
<dbReference type="Gene3D" id="6.10.340.10">
    <property type="match status" value="1"/>
</dbReference>
<keyword evidence="1" id="KW-0175">Coiled coil</keyword>
<feature type="coiled-coil region" evidence="1">
    <location>
        <begin position="228"/>
        <end position="255"/>
    </location>
</feature>
<dbReference type="InterPro" id="IPR013767">
    <property type="entry name" value="PAS_fold"/>
</dbReference>
<dbReference type="GO" id="GO:0006355">
    <property type="term" value="P:regulation of DNA-templated transcription"/>
    <property type="evidence" value="ECO:0007669"/>
    <property type="project" value="InterPro"/>
</dbReference>
<feature type="domain" description="HAMP" evidence="4">
    <location>
        <begin position="184"/>
        <end position="237"/>
    </location>
</feature>
<feature type="transmembrane region" description="Helical" evidence="2">
    <location>
        <begin position="20"/>
        <end position="44"/>
    </location>
</feature>
<evidence type="ECO:0000256" key="2">
    <source>
        <dbReference type="SAM" id="Phobius"/>
    </source>
</evidence>
<evidence type="ECO:0000313" key="5">
    <source>
        <dbReference type="EMBL" id="TWI69972.1"/>
    </source>
</evidence>
<accession>A0A562RLR6</accession>
<feature type="domain" description="PAS" evidence="3">
    <location>
        <begin position="270"/>
        <end position="324"/>
    </location>
</feature>